<organism evidence="1 2">
    <name type="scientific">Cynara cardunculus var. scolymus</name>
    <name type="common">Globe artichoke</name>
    <name type="synonym">Cynara scolymus</name>
    <dbReference type="NCBI Taxonomy" id="59895"/>
    <lineage>
        <taxon>Eukaryota</taxon>
        <taxon>Viridiplantae</taxon>
        <taxon>Streptophyta</taxon>
        <taxon>Embryophyta</taxon>
        <taxon>Tracheophyta</taxon>
        <taxon>Spermatophyta</taxon>
        <taxon>Magnoliopsida</taxon>
        <taxon>eudicotyledons</taxon>
        <taxon>Gunneridae</taxon>
        <taxon>Pentapetalae</taxon>
        <taxon>asterids</taxon>
        <taxon>campanulids</taxon>
        <taxon>Asterales</taxon>
        <taxon>Asteraceae</taxon>
        <taxon>Carduoideae</taxon>
        <taxon>Cardueae</taxon>
        <taxon>Carduinae</taxon>
        <taxon>Cynara</taxon>
    </lineage>
</organism>
<evidence type="ECO:0000313" key="1">
    <source>
        <dbReference type="EMBL" id="KVH91419.1"/>
    </source>
</evidence>
<keyword evidence="2" id="KW-1185">Reference proteome</keyword>
<dbReference type="Proteomes" id="UP000243975">
    <property type="component" value="Unassembled WGS sequence"/>
</dbReference>
<dbReference type="EMBL" id="LEKV01005011">
    <property type="protein sequence ID" value="KVH91419.1"/>
    <property type="molecule type" value="Genomic_DNA"/>
</dbReference>
<dbReference type="AlphaFoldDB" id="A0A118JUF6"/>
<dbReference type="Gramene" id="KVH91419">
    <property type="protein sequence ID" value="KVH91419"/>
    <property type="gene ID" value="Ccrd_006559"/>
</dbReference>
<accession>A0A118JUF6</accession>
<reference evidence="1 2" key="1">
    <citation type="journal article" date="2016" name="Sci. Rep.">
        <title>The genome sequence of the outbreeding globe artichoke constructed de novo incorporating a phase-aware low-pass sequencing strategy of F1 progeny.</title>
        <authorList>
            <person name="Scaglione D."/>
            <person name="Reyes-Chin-Wo S."/>
            <person name="Acquadro A."/>
            <person name="Froenicke L."/>
            <person name="Portis E."/>
            <person name="Beitel C."/>
            <person name="Tirone M."/>
            <person name="Mauro R."/>
            <person name="Lo Monaco A."/>
            <person name="Mauromicale G."/>
            <person name="Faccioli P."/>
            <person name="Cattivelli L."/>
            <person name="Rieseberg L."/>
            <person name="Michelmore R."/>
            <person name="Lanteri S."/>
        </authorList>
    </citation>
    <scope>NUCLEOTIDE SEQUENCE [LARGE SCALE GENOMIC DNA]</scope>
    <source>
        <strain evidence="1">2C</strain>
    </source>
</reference>
<sequence length="322" mass="37251">MENNGMSMALGILDESFPTFLDQTHNFPINHTDLTQHFQPDFPSVVNTDEAPSYDAYEHFGFDRMIADYVNTKWDHSNQFFEPPKEHSGFHTQMDSWVSSENNSSLSSDSNGWPSLNLDTDSRISGLLLMDNSKQDHFCNSKSMSSSRSDFDDDRQIQLLSQSHQSGSKRYLTMIQEILSEITTCFLGDVEKTSHKQMDLNDRFEGHNHPELRGLGVKAIRKHLLVLLQQLDPRMHASFALQTISLFRNNLRKRLRNRILAVGPDLNEIDPKESELSSLLRKHWAHQRLRGKGQQLWKPQRGLPEKSVSVLREWIFQNFLRP</sequence>
<evidence type="ECO:0000313" key="2">
    <source>
        <dbReference type="Proteomes" id="UP000243975"/>
    </source>
</evidence>
<dbReference type="STRING" id="59895.A0A118JUF6"/>
<evidence type="ECO:0008006" key="3">
    <source>
        <dbReference type="Google" id="ProtNLM"/>
    </source>
</evidence>
<comment type="caution">
    <text evidence="1">The sequence shown here is derived from an EMBL/GenBank/DDBJ whole genome shotgun (WGS) entry which is preliminary data.</text>
</comment>
<proteinExistence type="predicted"/>
<name>A0A118JUF6_CYNCS</name>
<gene>
    <name evidence="1" type="ORF">Ccrd_006559</name>
</gene>
<protein>
    <recommendedName>
        <fullName evidence="3">POX domain-containing protein</fullName>
    </recommendedName>
</protein>